<gene>
    <name evidence="1" type="ORF">SAMN02927925_01402</name>
</gene>
<dbReference type="AlphaFoldDB" id="A0A1G4VNP6"/>
<evidence type="ECO:0000313" key="1">
    <source>
        <dbReference type="EMBL" id="SCX09526.1"/>
    </source>
</evidence>
<reference evidence="1 2" key="1">
    <citation type="submission" date="2016-10" db="EMBL/GenBank/DDBJ databases">
        <authorList>
            <person name="de Groot N.N."/>
        </authorList>
    </citation>
    <scope>NUCLEOTIDE SEQUENCE [LARGE SCALE GENOMIC DNA]</scope>
    <source>
        <strain evidence="1 2">CGMCC 1.3801</strain>
    </source>
</reference>
<accession>A0A1G4VNP6</accession>
<sequence length="54" mass="6457">MMLLMLRKKKNRRNSLVLIYKKSPDFSGLFYLLYNYNYLASISLKGRNGYPVYT</sequence>
<proteinExistence type="predicted"/>
<dbReference type="Proteomes" id="UP000182124">
    <property type="component" value="Unassembled WGS sequence"/>
</dbReference>
<organism evidence="1 2">
    <name type="scientific">Flavobacterium saliperosum</name>
    <dbReference type="NCBI Taxonomy" id="329186"/>
    <lineage>
        <taxon>Bacteria</taxon>
        <taxon>Pseudomonadati</taxon>
        <taxon>Bacteroidota</taxon>
        <taxon>Flavobacteriia</taxon>
        <taxon>Flavobacteriales</taxon>
        <taxon>Flavobacteriaceae</taxon>
        <taxon>Flavobacterium</taxon>
    </lineage>
</organism>
<evidence type="ECO:0000313" key="2">
    <source>
        <dbReference type="Proteomes" id="UP000182124"/>
    </source>
</evidence>
<dbReference type="EMBL" id="FMTY01000003">
    <property type="protein sequence ID" value="SCX09526.1"/>
    <property type="molecule type" value="Genomic_DNA"/>
</dbReference>
<name>A0A1G4VNP6_9FLAO</name>
<protein>
    <submittedName>
        <fullName evidence="1">Uncharacterized protein</fullName>
    </submittedName>
</protein>